<dbReference type="NCBIfam" id="TIGR03001">
    <property type="entry name" value="Sig-70_gmx1"/>
    <property type="match status" value="1"/>
</dbReference>
<dbReference type="SUPFAM" id="SSF88659">
    <property type="entry name" value="Sigma3 and sigma4 domains of RNA polymerase sigma factors"/>
    <property type="match status" value="1"/>
</dbReference>
<feature type="domain" description="RNA polymerase sigma factor 70 region 4 type 2" evidence="1">
    <location>
        <begin position="193"/>
        <end position="244"/>
    </location>
</feature>
<evidence type="ECO:0000259" key="1">
    <source>
        <dbReference type="Pfam" id="PF08281"/>
    </source>
</evidence>
<organism evidence="2 3">
    <name type="scientific">Polyangium jinanense</name>
    <dbReference type="NCBI Taxonomy" id="2829994"/>
    <lineage>
        <taxon>Bacteria</taxon>
        <taxon>Pseudomonadati</taxon>
        <taxon>Myxococcota</taxon>
        <taxon>Polyangia</taxon>
        <taxon>Polyangiales</taxon>
        <taxon>Polyangiaceae</taxon>
        <taxon>Polyangium</taxon>
    </lineage>
</organism>
<dbReference type="GO" id="GO:0006352">
    <property type="term" value="P:DNA-templated transcription initiation"/>
    <property type="evidence" value="ECO:0007669"/>
    <property type="project" value="InterPro"/>
</dbReference>
<evidence type="ECO:0000313" key="2">
    <source>
        <dbReference type="EMBL" id="MDC3980527.1"/>
    </source>
</evidence>
<dbReference type="GO" id="GO:0016987">
    <property type="term" value="F:sigma factor activity"/>
    <property type="evidence" value="ECO:0007669"/>
    <property type="project" value="InterPro"/>
</dbReference>
<name>A0A9X4ART8_9BACT</name>
<proteinExistence type="predicted"/>
<dbReference type="InterPro" id="IPR013249">
    <property type="entry name" value="RNA_pol_sigma70_r4_t2"/>
</dbReference>
<protein>
    <recommendedName>
        <fullName evidence="1">RNA polymerase sigma factor 70 region 4 type 2 domain-containing protein</fullName>
    </recommendedName>
</protein>
<dbReference type="InterPro" id="IPR036388">
    <property type="entry name" value="WH-like_DNA-bd_sf"/>
</dbReference>
<dbReference type="InterPro" id="IPR013324">
    <property type="entry name" value="RNA_pol_sigma_r3/r4-like"/>
</dbReference>
<accession>A0A9X4ART8</accession>
<dbReference type="EMBL" id="JAGTJJ010000002">
    <property type="protein sequence ID" value="MDC3980527.1"/>
    <property type="molecule type" value="Genomic_DNA"/>
</dbReference>
<dbReference type="InterPro" id="IPR011745">
    <property type="entry name" value="RNA_pol_sigma70_MYXXA"/>
</dbReference>
<dbReference type="Pfam" id="PF08281">
    <property type="entry name" value="Sigma70_r4_2"/>
    <property type="match status" value="1"/>
</dbReference>
<dbReference type="RefSeq" id="WP_272417564.1">
    <property type="nucleotide sequence ID" value="NZ_JAGTJJ010000002.1"/>
</dbReference>
<reference evidence="2 3" key="1">
    <citation type="submission" date="2021-04" db="EMBL/GenBank/DDBJ databases">
        <title>Genome analysis of Polyangium sp.</title>
        <authorList>
            <person name="Li Y."/>
            <person name="Wang J."/>
        </authorList>
    </citation>
    <scope>NUCLEOTIDE SEQUENCE [LARGE SCALE GENOMIC DNA]</scope>
    <source>
        <strain evidence="2 3">SDU14</strain>
    </source>
</reference>
<keyword evidence="3" id="KW-1185">Reference proteome</keyword>
<comment type="caution">
    <text evidence="2">The sequence shown here is derived from an EMBL/GenBank/DDBJ whole genome shotgun (WGS) entry which is preliminary data.</text>
</comment>
<sequence length="286" mass="30976">MRPRQGSACLARVGMHAKDARLALAAAGRTAWPELGLDDCVFLAHLDRHLAAAPDPEAALARIRADDFYLACACAAGSPGAVAELERRFGSVIDAVAARFAPSEDRRAELRQILRERLFVAGPGAEPRIAGYSGRGFLENWLRVAAVRAFVNAAESERREIEAGGDALEAVADGHDVELDFLKVHYRDAFRVAFAHAIAQLAPAERLVLRLSVLDGLGCDEVAACLGVHRATAARRTVQARQRLVDATRVELARSLRTSGTELDSILRLVESNLDLSLSRLLAREE</sequence>
<dbReference type="Proteomes" id="UP001151081">
    <property type="component" value="Unassembled WGS sequence"/>
</dbReference>
<dbReference type="GO" id="GO:0003677">
    <property type="term" value="F:DNA binding"/>
    <property type="evidence" value="ECO:0007669"/>
    <property type="project" value="InterPro"/>
</dbReference>
<gene>
    <name evidence="2" type="ORF">KEG57_08485</name>
</gene>
<evidence type="ECO:0000313" key="3">
    <source>
        <dbReference type="Proteomes" id="UP001151081"/>
    </source>
</evidence>
<dbReference type="Gene3D" id="1.10.10.10">
    <property type="entry name" value="Winged helix-like DNA-binding domain superfamily/Winged helix DNA-binding domain"/>
    <property type="match status" value="1"/>
</dbReference>
<dbReference type="AlphaFoldDB" id="A0A9X4ART8"/>